<evidence type="ECO:0000313" key="2">
    <source>
        <dbReference type="Proteomes" id="UP000887116"/>
    </source>
</evidence>
<proteinExistence type="predicted"/>
<accession>A0A8X6FWS8</accession>
<organism evidence="1 2">
    <name type="scientific">Trichonephila clavata</name>
    <name type="common">Joro spider</name>
    <name type="synonym">Nephila clavata</name>
    <dbReference type="NCBI Taxonomy" id="2740835"/>
    <lineage>
        <taxon>Eukaryota</taxon>
        <taxon>Metazoa</taxon>
        <taxon>Ecdysozoa</taxon>
        <taxon>Arthropoda</taxon>
        <taxon>Chelicerata</taxon>
        <taxon>Arachnida</taxon>
        <taxon>Araneae</taxon>
        <taxon>Araneomorphae</taxon>
        <taxon>Entelegynae</taxon>
        <taxon>Araneoidea</taxon>
        <taxon>Nephilidae</taxon>
        <taxon>Trichonephila</taxon>
    </lineage>
</organism>
<evidence type="ECO:0000313" key="1">
    <source>
        <dbReference type="EMBL" id="GFQ90162.1"/>
    </source>
</evidence>
<reference evidence="1" key="1">
    <citation type="submission" date="2020-07" db="EMBL/GenBank/DDBJ databases">
        <title>Multicomponent nature underlies the extraordinary mechanical properties of spider dragline silk.</title>
        <authorList>
            <person name="Kono N."/>
            <person name="Nakamura H."/>
            <person name="Mori M."/>
            <person name="Yoshida Y."/>
            <person name="Ohtoshi R."/>
            <person name="Malay A.D."/>
            <person name="Moran D.A.P."/>
            <person name="Tomita M."/>
            <person name="Numata K."/>
            <person name="Arakawa K."/>
        </authorList>
    </citation>
    <scope>NUCLEOTIDE SEQUENCE</scope>
</reference>
<sequence length="95" mass="10906">MDVTRVEQSAYIKIAIPRRRNAMECHSELVGALRNNALPYRRAPRWVRKFQQGLCQPVSKLVTRFTHGAANSEAAGIPRLPHHWQRVVTVAEDYI</sequence>
<dbReference type="Proteomes" id="UP000887116">
    <property type="component" value="Unassembled WGS sequence"/>
</dbReference>
<keyword evidence="2" id="KW-1185">Reference proteome</keyword>
<dbReference type="EMBL" id="BMAO01013645">
    <property type="protein sequence ID" value="GFQ90162.1"/>
    <property type="molecule type" value="Genomic_DNA"/>
</dbReference>
<gene>
    <name evidence="1" type="primary">NCL1_04060</name>
    <name evidence="1" type="ORF">TNCT_365181</name>
</gene>
<name>A0A8X6FWS8_TRICU</name>
<protein>
    <submittedName>
        <fullName evidence="1">HTH_48 domain-containing protein</fullName>
    </submittedName>
</protein>
<dbReference type="AlphaFoldDB" id="A0A8X6FWS8"/>
<comment type="caution">
    <text evidence="1">The sequence shown here is derived from an EMBL/GenBank/DDBJ whole genome shotgun (WGS) entry which is preliminary data.</text>
</comment>